<organism evidence="1 2">
    <name type="scientific">Microcystis aeruginosa FD4</name>
    <dbReference type="NCBI Taxonomy" id="2686288"/>
    <lineage>
        <taxon>Bacteria</taxon>
        <taxon>Bacillati</taxon>
        <taxon>Cyanobacteriota</taxon>
        <taxon>Cyanophyceae</taxon>
        <taxon>Oscillatoriophycideae</taxon>
        <taxon>Chroococcales</taxon>
        <taxon>Microcystaceae</taxon>
        <taxon>Microcystis</taxon>
    </lineage>
</organism>
<dbReference type="EMBL" id="CP046973">
    <property type="protein sequence ID" value="QGZ92206.1"/>
    <property type="molecule type" value="Genomic_DNA"/>
</dbReference>
<name>A0A857D9Y3_MICAE</name>
<evidence type="ECO:0000313" key="2">
    <source>
        <dbReference type="Proteomes" id="UP000438345"/>
    </source>
</evidence>
<evidence type="ECO:0000313" key="1">
    <source>
        <dbReference type="EMBL" id="QGZ92206.1"/>
    </source>
</evidence>
<dbReference type="Proteomes" id="UP000438345">
    <property type="component" value="Chromosome"/>
</dbReference>
<gene>
    <name evidence="1" type="ORF">GQR42_24565</name>
</gene>
<protein>
    <submittedName>
        <fullName evidence="1">Uncharacterized protein</fullName>
    </submittedName>
</protein>
<dbReference type="AlphaFoldDB" id="A0A857D9Y3"/>
<reference evidence="1 2" key="1">
    <citation type="submission" date="2019-12" db="EMBL/GenBank/DDBJ databases">
        <title>Complete genome sequence of Microcystis aeruginosa strain FD4.</title>
        <authorList>
            <person name="Urakawa H."/>
        </authorList>
    </citation>
    <scope>NUCLEOTIDE SEQUENCE [LARGE SCALE GENOMIC DNA]</scope>
    <source>
        <strain evidence="1 2">FD4</strain>
    </source>
</reference>
<proteinExistence type="predicted"/>
<sequence length="52" mass="6296">MTYRCPRINPYPEETPITDRQGYYLKANSAKEAIEWMGRRFPGEEFIIEIWQ</sequence>
<dbReference type="RefSeq" id="WP_158201975.1">
    <property type="nucleotide sequence ID" value="NZ_CP046973.1"/>
</dbReference>
<accession>A0A857D9Y3</accession>